<dbReference type="PANTHER" id="PTHR43187">
    <property type="entry name" value="GLUTAMINE AMIDOTRANSFERASE DUG3-RELATED"/>
    <property type="match status" value="1"/>
</dbReference>
<accession>A0A7D5TRN9</accession>
<gene>
    <name evidence="3" type="ORF">HZS55_08040</name>
</gene>
<protein>
    <submittedName>
        <fullName evidence="3">Class II glutamine amidotransferase</fullName>
    </submittedName>
</protein>
<organism evidence="3 4">
    <name type="scientific">Halosimplex rubrum</name>
    <dbReference type="NCBI Taxonomy" id="869889"/>
    <lineage>
        <taxon>Archaea</taxon>
        <taxon>Methanobacteriati</taxon>
        <taxon>Methanobacteriota</taxon>
        <taxon>Stenosarchaea group</taxon>
        <taxon>Halobacteria</taxon>
        <taxon>Halobacteriales</taxon>
        <taxon>Haloarculaceae</taxon>
        <taxon>Halosimplex</taxon>
    </lineage>
</organism>
<dbReference type="GO" id="GO:0016740">
    <property type="term" value="F:transferase activity"/>
    <property type="evidence" value="ECO:0007669"/>
    <property type="project" value="UniProtKB-KW"/>
</dbReference>
<dbReference type="Pfam" id="PF13230">
    <property type="entry name" value="GATase_4"/>
    <property type="match status" value="1"/>
</dbReference>
<dbReference type="PANTHER" id="PTHR43187:SF1">
    <property type="entry name" value="GLUTAMINE AMIDOTRANSFERASE DUG3-RELATED"/>
    <property type="match status" value="1"/>
</dbReference>
<dbReference type="KEGG" id="hrr:HZS55_08040"/>
<reference evidence="3 4" key="1">
    <citation type="submission" date="2020-07" db="EMBL/GenBank/DDBJ databases">
        <title>Halosimplex pelagicum sp. nov. and Halosimplex rubrum sp. nov., isolated from salted brown alga Laminaria, and emended description of the genus Halosimplex.</title>
        <authorList>
            <person name="Cui H."/>
        </authorList>
    </citation>
    <scope>NUCLEOTIDE SEQUENCE [LARGE SCALE GENOMIC DNA]</scope>
    <source>
        <strain evidence="3 4">R27</strain>
    </source>
</reference>
<sequence length="276" mass="29718">MFALRSSVSCRVQESLLDADKSLQRLSEVNPHGWGVGQYVQGVPEIVKSPEMAAESPVYSTLSNQIDSSCVVAHVRRATHGDHTVANTHPFQYGRWLFAHNGNIADFDDLRATLLDEIAPSLRSHIVGTTDSEVLFYRLLTAMSDAGVLGKEADDIGPQVLWESISSVVERVAELAGGMHDDPDGPSDETYLTFVLTDGSTLIGHQGGKSLFVHAPAINYGDQTKSWAVGQGATDHFLLASEPAHNPRMWASIQHGGVVGVSPDMTVWTSSNALAV</sequence>
<dbReference type="InterPro" id="IPR052373">
    <property type="entry name" value="Gamma-glu_amide_hydrolase"/>
</dbReference>
<feature type="domain" description="Glutamine amidotransferase type-2" evidence="2">
    <location>
        <begin position="1"/>
        <end position="276"/>
    </location>
</feature>
<dbReference type="Proteomes" id="UP000509667">
    <property type="component" value="Chromosome"/>
</dbReference>
<keyword evidence="1 3" id="KW-0315">Glutamine amidotransferase</keyword>
<dbReference type="AlphaFoldDB" id="A0A7D5TRN9"/>
<dbReference type="InterPro" id="IPR026869">
    <property type="entry name" value="EgtC-like"/>
</dbReference>
<dbReference type="SUPFAM" id="SSF56235">
    <property type="entry name" value="N-terminal nucleophile aminohydrolases (Ntn hydrolases)"/>
    <property type="match status" value="1"/>
</dbReference>
<dbReference type="InterPro" id="IPR029055">
    <property type="entry name" value="Ntn_hydrolases_N"/>
</dbReference>
<keyword evidence="3" id="KW-0808">Transferase</keyword>
<evidence type="ECO:0000313" key="3">
    <source>
        <dbReference type="EMBL" id="QLH79954.1"/>
    </source>
</evidence>
<evidence type="ECO:0000259" key="2">
    <source>
        <dbReference type="PROSITE" id="PS51278"/>
    </source>
</evidence>
<dbReference type="Gene3D" id="3.60.20.10">
    <property type="entry name" value="Glutamine Phosphoribosylpyrophosphate, subunit 1, domain 1"/>
    <property type="match status" value="1"/>
</dbReference>
<dbReference type="InterPro" id="IPR017932">
    <property type="entry name" value="GATase_2_dom"/>
</dbReference>
<name>A0A7D5TRN9_9EURY</name>
<dbReference type="EMBL" id="CP058910">
    <property type="protein sequence ID" value="QLH79954.1"/>
    <property type="molecule type" value="Genomic_DNA"/>
</dbReference>
<keyword evidence="4" id="KW-1185">Reference proteome</keyword>
<evidence type="ECO:0000313" key="4">
    <source>
        <dbReference type="Proteomes" id="UP000509667"/>
    </source>
</evidence>
<evidence type="ECO:0000256" key="1">
    <source>
        <dbReference type="ARBA" id="ARBA00022962"/>
    </source>
</evidence>
<dbReference type="PROSITE" id="PS51278">
    <property type="entry name" value="GATASE_TYPE_2"/>
    <property type="match status" value="1"/>
</dbReference>
<dbReference type="CDD" id="cd01908">
    <property type="entry name" value="YafJ"/>
    <property type="match status" value="1"/>
</dbReference>
<proteinExistence type="predicted"/>